<keyword evidence="1" id="KW-0732">Signal</keyword>
<organism evidence="2 3">
    <name type="scientific">Abeliophyllum distichum</name>
    <dbReference type="NCBI Taxonomy" id="126358"/>
    <lineage>
        <taxon>Eukaryota</taxon>
        <taxon>Viridiplantae</taxon>
        <taxon>Streptophyta</taxon>
        <taxon>Embryophyta</taxon>
        <taxon>Tracheophyta</taxon>
        <taxon>Spermatophyta</taxon>
        <taxon>Magnoliopsida</taxon>
        <taxon>eudicotyledons</taxon>
        <taxon>Gunneridae</taxon>
        <taxon>Pentapetalae</taxon>
        <taxon>asterids</taxon>
        <taxon>lamiids</taxon>
        <taxon>Lamiales</taxon>
        <taxon>Oleaceae</taxon>
        <taxon>Forsythieae</taxon>
        <taxon>Abeliophyllum</taxon>
    </lineage>
</organism>
<protein>
    <submittedName>
        <fullName evidence="2">Inactive purple acid phosphatase 9</fullName>
    </submittedName>
</protein>
<evidence type="ECO:0000256" key="1">
    <source>
        <dbReference type="SAM" id="SignalP"/>
    </source>
</evidence>
<name>A0ABD1R8G7_9LAMI</name>
<accession>A0ABD1R8G7</accession>
<dbReference type="Proteomes" id="UP001604336">
    <property type="component" value="Unassembled WGS sequence"/>
</dbReference>
<proteinExistence type="predicted"/>
<reference evidence="3" key="1">
    <citation type="submission" date="2024-07" db="EMBL/GenBank/DDBJ databases">
        <title>Two chromosome-level genome assemblies of Korean endemic species Abeliophyllum distichum and Forsythia ovata (Oleaceae).</title>
        <authorList>
            <person name="Jang H."/>
        </authorList>
    </citation>
    <scope>NUCLEOTIDE SEQUENCE [LARGE SCALE GENOMIC DNA]</scope>
</reference>
<keyword evidence="3" id="KW-1185">Reference proteome</keyword>
<comment type="caution">
    <text evidence="2">The sequence shown here is derived from an EMBL/GenBank/DDBJ whole genome shotgun (WGS) entry which is preliminary data.</text>
</comment>
<sequence>MIPLILIFILIQFFNLSSQVSISVTPRSISKSGDSITIQWSGIDSPEKLDWLGIYSPADSSHKDFIGYVFLSSSPGWVSGSGSIRIPLVNLRSDYHFRIFHWPENEVNMKHMDHDRQPIAGDQAPLSGIGSCRVYNGSGT</sequence>
<dbReference type="EMBL" id="JBFOLK010000009">
    <property type="protein sequence ID" value="KAL2484678.1"/>
    <property type="molecule type" value="Genomic_DNA"/>
</dbReference>
<evidence type="ECO:0000313" key="3">
    <source>
        <dbReference type="Proteomes" id="UP001604336"/>
    </source>
</evidence>
<evidence type="ECO:0000313" key="2">
    <source>
        <dbReference type="EMBL" id="KAL2484678.1"/>
    </source>
</evidence>
<dbReference type="AlphaFoldDB" id="A0ABD1R8G7"/>
<feature type="chain" id="PRO_5044806856" evidence="1">
    <location>
        <begin position="20"/>
        <end position="140"/>
    </location>
</feature>
<feature type="signal peptide" evidence="1">
    <location>
        <begin position="1"/>
        <end position="19"/>
    </location>
</feature>
<gene>
    <name evidence="2" type="ORF">Adt_29434</name>
</gene>